<protein>
    <submittedName>
        <fullName evidence="1">Uncharacterized protein</fullName>
    </submittedName>
</protein>
<name>A0ABV2QH46_9BURK</name>
<organism evidence="1 2">
    <name type="scientific">Ottowia thiooxydans</name>
    <dbReference type="NCBI Taxonomy" id="219182"/>
    <lineage>
        <taxon>Bacteria</taxon>
        <taxon>Pseudomonadati</taxon>
        <taxon>Pseudomonadota</taxon>
        <taxon>Betaproteobacteria</taxon>
        <taxon>Burkholderiales</taxon>
        <taxon>Comamonadaceae</taxon>
        <taxon>Ottowia</taxon>
    </lineage>
</organism>
<evidence type="ECO:0000313" key="1">
    <source>
        <dbReference type="EMBL" id="MET4579883.1"/>
    </source>
</evidence>
<comment type="caution">
    <text evidence="1">The sequence shown here is derived from an EMBL/GenBank/DDBJ whole genome shotgun (WGS) entry which is preliminary data.</text>
</comment>
<dbReference type="Proteomes" id="UP001549320">
    <property type="component" value="Unassembled WGS sequence"/>
</dbReference>
<dbReference type="RefSeq" id="WP_354448395.1">
    <property type="nucleotide sequence ID" value="NZ_JBEPSH010000012.1"/>
</dbReference>
<keyword evidence="2" id="KW-1185">Reference proteome</keyword>
<accession>A0ABV2QH46</accession>
<dbReference type="EMBL" id="JBEPSH010000012">
    <property type="protein sequence ID" value="MET4579883.1"/>
    <property type="molecule type" value="Genomic_DNA"/>
</dbReference>
<sequence>MDELLQEVIQSFLCALRLLGHETTYGPAQLRQDVDFNVMLFCLDVDPPVSQPMAARCIVVNFEQLISSQRGSYLQLLRQHFVWEYSLANISGFERLGVENFAHCPYGYVAGADSEWGLADRLAQAERDIDVFFYGAMRPRRRKLLDQMRQRGLRVVSNDGDFGFSNDFRDAQLRRAKLVLNVHAYDDSRIVEVVRLGQLLRRRKAVLCELYPDSELHPALRAAVFGAPYESLADTAQLLLAAPELREQKELTGLEAFKSLDFAESVRRALQTYFQWREDRT</sequence>
<gene>
    <name evidence="1" type="ORF">ABIE13_005020</name>
</gene>
<reference evidence="1 2" key="1">
    <citation type="submission" date="2024-06" db="EMBL/GenBank/DDBJ databases">
        <title>Sorghum-associated microbial communities from plants grown in Nebraska, USA.</title>
        <authorList>
            <person name="Schachtman D."/>
        </authorList>
    </citation>
    <scope>NUCLEOTIDE SEQUENCE [LARGE SCALE GENOMIC DNA]</scope>
    <source>
        <strain evidence="1 2">2709</strain>
    </source>
</reference>
<evidence type="ECO:0000313" key="2">
    <source>
        <dbReference type="Proteomes" id="UP001549320"/>
    </source>
</evidence>
<proteinExistence type="predicted"/>